<dbReference type="RefSeq" id="WP_215504944.1">
    <property type="nucleotide sequence ID" value="NZ_CP076361.1"/>
</dbReference>
<evidence type="ECO:0000313" key="3">
    <source>
        <dbReference type="Proteomes" id="UP000679352"/>
    </source>
</evidence>
<evidence type="ECO:0008006" key="4">
    <source>
        <dbReference type="Google" id="ProtNLM"/>
    </source>
</evidence>
<keyword evidence="3" id="KW-1185">Reference proteome</keyword>
<protein>
    <recommendedName>
        <fullName evidence="4">Cytochrome c-552/4 domain-containing protein</fullName>
    </recommendedName>
</protein>
<gene>
    <name evidence="2" type="ORF">KM031_10485</name>
</gene>
<accession>A0A975P4N4</accession>
<dbReference type="AlphaFoldDB" id="A0A975P4N4"/>
<dbReference type="KEGG" id="gfu:KM031_10485"/>
<evidence type="ECO:0000256" key="1">
    <source>
        <dbReference type="SAM" id="SignalP"/>
    </source>
</evidence>
<dbReference type="Proteomes" id="UP000679352">
    <property type="component" value="Chromosome"/>
</dbReference>
<organism evidence="2 3">
    <name type="scientific">Gemmobacter fulvus</name>
    <dbReference type="NCBI Taxonomy" id="2840474"/>
    <lineage>
        <taxon>Bacteria</taxon>
        <taxon>Pseudomonadati</taxon>
        <taxon>Pseudomonadota</taxon>
        <taxon>Alphaproteobacteria</taxon>
        <taxon>Rhodobacterales</taxon>
        <taxon>Paracoccaceae</taxon>
        <taxon>Gemmobacter</taxon>
    </lineage>
</organism>
<sequence length="310" mass="33024">MIRPLFCMVLIALASPAIAQTSNEAYAEACRAAVGPLPEFSCADGVPVPVTVDGVPVTDPQPQMDCDRPALLDNGAGSDGQCVPHSRILSLSTRDMMVSVMCRQKVIRDPASMDFDEIDIVAHNPATGATCWFQASGSRDAPVSGLAVPSPTDARDNSFWNEPEQVAADGCGNCHDNDPFMYSPFVGQVWHAVPQAPFGPYFHVGGQFGFDQWPTETFALRDNTCVSCHRIGMAETCGNLTRLMTGKEPPLGADAAALRYPLSHAMPPAFGQSLPSWHVIYGDAVSQIASCCADPTQQACMLTPLPKAAP</sequence>
<reference evidence="2" key="1">
    <citation type="submission" date="2021-06" db="EMBL/GenBank/DDBJ databases">
        <title>Direct submission.</title>
        <authorList>
            <person name="Lee C.-S."/>
            <person name="Jin L."/>
        </authorList>
    </citation>
    <scope>NUCLEOTIDE SEQUENCE</scope>
    <source>
        <strain evidence="2">Con5</strain>
    </source>
</reference>
<feature type="chain" id="PRO_5037377231" description="Cytochrome c-552/4 domain-containing protein" evidence="1">
    <location>
        <begin position="20"/>
        <end position="310"/>
    </location>
</feature>
<dbReference type="SUPFAM" id="SSF48695">
    <property type="entry name" value="Multiheme cytochromes"/>
    <property type="match status" value="1"/>
</dbReference>
<keyword evidence="1" id="KW-0732">Signal</keyword>
<dbReference type="InterPro" id="IPR036280">
    <property type="entry name" value="Multihaem_cyt_sf"/>
</dbReference>
<feature type="signal peptide" evidence="1">
    <location>
        <begin position="1"/>
        <end position="19"/>
    </location>
</feature>
<evidence type="ECO:0000313" key="2">
    <source>
        <dbReference type="EMBL" id="QWK89292.1"/>
    </source>
</evidence>
<name>A0A975P4N4_9RHOB</name>
<proteinExistence type="predicted"/>
<dbReference type="EMBL" id="CP076361">
    <property type="protein sequence ID" value="QWK89292.1"/>
    <property type="molecule type" value="Genomic_DNA"/>
</dbReference>